<dbReference type="AlphaFoldDB" id="A0A427XE12"/>
<protein>
    <recommendedName>
        <fullName evidence="3">Xylanolytic transcriptional activator regulatory domain-containing protein</fullName>
    </recommendedName>
</protein>
<dbReference type="CDD" id="cd12148">
    <property type="entry name" value="fungal_TF_MHR"/>
    <property type="match status" value="1"/>
</dbReference>
<dbReference type="GO" id="GO:0006351">
    <property type="term" value="P:DNA-templated transcription"/>
    <property type="evidence" value="ECO:0007669"/>
    <property type="project" value="InterPro"/>
</dbReference>
<gene>
    <name evidence="4" type="ORF">EHS24_003724</name>
</gene>
<dbReference type="EMBL" id="RSCE01000018">
    <property type="protein sequence ID" value="RSH77095.1"/>
    <property type="molecule type" value="Genomic_DNA"/>
</dbReference>
<feature type="compositionally biased region" description="Low complexity" evidence="2">
    <location>
        <begin position="119"/>
        <end position="130"/>
    </location>
</feature>
<feature type="domain" description="Xylanolytic transcriptional activator regulatory" evidence="3">
    <location>
        <begin position="166"/>
        <end position="372"/>
    </location>
</feature>
<dbReference type="OrthoDB" id="1708823at2759"/>
<dbReference type="PANTHER" id="PTHR46910:SF40">
    <property type="entry name" value="ZN(II)2CYS6 TRANSCRIPTION FACTOR (EUROFUNG)"/>
    <property type="match status" value="1"/>
</dbReference>
<evidence type="ECO:0000259" key="3">
    <source>
        <dbReference type="Pfam" id="PF04082"/>
    </source>
</evidence>
<feature type="region of interest" description="Disordered" evidence="2">
    <location>
        <begin position="1"/>
        <end position="39"/>
    </location>
</feature>
<name>A0A427XE12_9TREE</name>
<accession>A0A427XE12</accession>
<sequence>MSDDEDTTRSQKRQRKAKEPIKRQTLVTPAGHAKYDATGPLLPPTRLTWMQVAVSVSLLMFLKVQEEQRREASQERPAAAANEPRSEHGFHSTTPHQPFHHQTPVNQTPLNAPTHTPYSVPSAPSHPSIASAETAPRFTTTYPAYPHNPANPLDNTLPRGLLYKLIDLHFEYIYPLTPILHRPSFLADLRCRREEQPGEEEWTAMVLSVIGVTVAQLPAPLVPMSKEEARHLVHMCYSHVKGWQMKEVETFTVTRGIMLYFVVLIAALMGHELTATSIRGILTSIMGAKRFHVESTYTALPPFEREQWRRLFWITYNGDRTITVLYDRPPTFAEDECAMLNLPVELDDEFITPEGYVEPPPDHDHVISGFVYTCKVFRLLGEVLEKRRRDRRNPPRQTALGSRLVELDDLNAQVNSLMEHCPASLRLESDAPEHSLLHALDGLGGSDTGSDLPFPLTSGVRDAYLVQQANIYVTQQMTRMVILQHREDLHANLHGFGPQAVSHRSTLLEDREEVVGSVLAVLERIPLHIAAVNTRWLVSKVRYVASTLLDSVQVERPRSQEFLWDYLRILGQLESLYSPATAEARVSEGGML</sequence>
<dbReference type="GO" id="GO:0003677">
    <property type="term" value="F:DNA binding"/>
    <property type="evidence" value="ECO:0007669"/>
    <property type="project" value="InterPro"/>
</dbReference>
<dbReference type="InterPro" id="IPR050987">
    <property type="entry name" value="AtrR-like"/>
</dbReference>
<dbReference type="RefSeq" id="XP_028472242.1">
    <property type="nucleotide sequence ID" value="XM_028619373.1"/>
</dbReference>
<proteinExistence type="predicted"/>
<organism evidence="4 5">
    <name type="scientific">Apiotrichum porosum</name>
    <dbReference type="NCBI Taxonomy" id="105984"/>
    <lineage>
        <taxon>Eukaryota</taxon>
        <taxon>Fungi</taxon>
        <taxon>Dikarya</taxon>
        <taxon>Basidiomycota</taxon>
        <taxon>Agaricomycotina</taxon>
        <taxon>Tremellomycetes</taxon>
        <taxon>Trichosporonales</taxon>
        <taxon>Trichosporonaceae</taxon>
        <taxon>Apiotrichum</taxon>
    </lineage>
</organism>
<dbReference type="InterPro" id="IPR007219">
    <property type="entry name" value="XnlR_reg_dom"/>
</dbReference>
<feature type="compositionally biased region" description="Polar residues" evidence="2">
    <location>
        <begin position="103"/>
        <end position="117"/>
    </location>
</feature>
<evidence type="ECO:0000256" key="2">
    <source>
        <dbReference type="SAM" id="MobiDB-lite"/>
    </source>
</evidence>
<keyword evidence="5" id="KW-1185">Reference proteome</keyword>
<evidence type="ECO:0000256" key="1">
    <source>
        <dbReference type="ARBA" id="ARBA00023242"/>
    </source>
</evidence>
<dbReference type="GO" id="GO:0003700">
    <property type="term" value="F:DNA-binding transcription factor activity"/>
    <property type="evidence" value="ECO:0007669"/>
    <property type="project" value="InterPro"/>
</dbReference>
<evidence type="ECO:0000313" key="4">
    <source>
        <dbReference type="EMBL" id="RSH77095.1"/>
    </source>
</evidence>
<dbReference type="GeneID" id="39588267"/>
<dbReference type="Proteomes" id="UP000279236">
    <property type="component" value="Unassembled WGS sequence"/>
</dbReference>
<dbReference type="GO" id="GO:0008270">
    <property type="term" value="F:zinc ion binding"/>
    <property type="evidence" value="ECO:0007669"/>
    <property type="project" value="InterPro"/>
</dbReference>
<reference evidence="4 5" key="1">
    <citation type="submission" date="2018-11" db="EMBL/GenBank/DDBJ databases">
        <title>Genome sequence of Apiotrichum porosum DSM 27194.</title>
        <authorList>
            <person name="Aliyu H."/>
            <person name="Gorte O."/>
            <person name="Ochsenreither K."/>
        </authorList>
    </citation>
    <scope>NUCLEOTIDE SEQUENCE [LARGE SCALE GENOMIC DNA]</scope>
    <source>
        <strain evidence="4 5">DSM 27194</strain>
    </source>
</reference>
<dbReference type="PANTHER" id="PTHR46910">
    <property type="entry name" value="TRANSCRIPTION FACTOR PDR1"/>
    <property type="match status" value="1"/>
</dbReference>
<dbReference type="Pfam" id="PF04082">
    <property type="entry name" value="Fungal_trans"/>
    <property type="match status" value="1"/>
</dbReference>
<evidence type="ECO:0000313" key="5">
    <source>
        <dbReference type="Proteomes" id="UP000279236"/>
    </source>
</evidence>
<comment type="caution">
    <text evidence="4">The sequence shown here is derived from an EMBL/GenBank/DDBJ whole genome shotgun (WGS) entry which is preliminary data.</text>
</comment>
<dbReference type="STRING" id="105984.A0A427XE12"/>
<feature type="region of interest" description="Disordered" evidence="2">
    <location>
        <begin position="70"/>
        <end position="130"/>
    </location>
</feature>
<keyword evidence="1" id="KW-0539">Nucleus</keyword>